<evidence type="ECO:0000259" key="6">
    <source>
        <dbReference type="PROSITE" id="PS50103"/>
    </source>
</evidence>
<evidence type="ECO:0000313" key="7">
    <source>
        <dbReference type="EMBL" id="AYV78266.1"/>
    </source>
</evidence>
<feature type="compositionally biased region" description="Acidic residues" evidence="5">
    <location>
        <begin position="296"/>
        <end position="307"/>
    </location>
</feature>
<accession>A0A3G4ZTN8</accession>
<dbReference type="PROSITE" id="PS50103">
    <property type="entry name" value="ZF_C3H1"/>
    <property type="match status" value="1"/>
</dbReference>
<evidence type="ECO:0000256" key="2">
    <source>
        <dbReference type="ARBA" id="ARBA00022771"/>
    </source>
</evidence>
<feature type="domain" description="C3H1-type" evidence="6">
    <location>
        <begin position="79"/>
        <end position="107"/>
    </location>
</feature>
<protein>
    <recommendedName>
        <fullName evidence="6">C3H1-type domain-containing protein</fullName>
    </recommendedName>
</protein>
<dbReference type="InterPro" id="IPR036855">
    <property type="entry name" value="Znf_CCCH_sf"/>
</dbReference>
<evidence type="ECO:0000256" key="5">
    <source>
        <dbReference type="SAM" id="MobiDB-lite"/>
    </source>
</evidence>
<keyword evidence="1 4" id="KW-0479">Metal-binding</keyword>
<dbReference type="SUPFAM" id="SSF90229">
    <property type="entry name" value="CCCH zinc finger"/>
    <property type="match status" value="1"/>
</dbReference>
<dbReference type="InterPro" id="IPR000571">
    <property type="entry name" value="Znf_CCCH"/>
</dbReference>
<evidence type="ECO:0000256" key="4">
    <source>
        <dbReference type="PROSITE-ProRule" id="PRU00723"/>
    </source>
</evidence>
<gene>
    <name evidence="7" type="ORF">Edafosvirus8_16</name>
</gene>
<evidence type="ECO:0000256" key="3">
    <source>
        <dbReference type="ARBA" id="ARBA00022833"/>
    </source>
</evidence>
<dbReference type="EMBL" id="MK072073">
    <property type="protein sequence ID" value="AYV78266.1"/>
    <property type="molecule type" value="Genomic_DNA"/>
</dbReference>
<dbReference type="SMART" id="SM00356">
    <property type="entry name" value="ZnF_C3H1"/>
    <property type="match status" value="1"/>
</dbReference>
<evidence type="ECO:0000256" key="1">
    <source>
        <dbReference type="ARBA" id="ARBA00022723"/>
    </source>
</evidence>
<sequence>MSNNNPFSVLDNDDCDEKENIINEEIEIAPSDKNIQEKEKEIEPVKIKKDDKNSNEIIIEQNFMNENRFKINKNIELYNLKRVLCYNILNNKICNYGNKCMYAHDLDDQNVDPMRKKGYSIIIGNKDLSNINLLDDRDLYKILLQLTKTCHLCIKNTCPGGYNCKYGVFRLDYQICYIDLLNGECDKKDCYCIHLTKRGLIPYNKQKIEKIKDYKNKEIISKNKIFYKSYLEVVENSQEKKVPITRINRHLKPQGTLLTDEFFSHFDKKKKNNIDDSDSDDSVGSVDKMREYLNQESDESCDESIFD</sequence>
<feature type="zinc finger region" description="C3H1-type" evidence="4">
    <location>
        <begin position="79"/>
        <end position="107"/>
    </location>
</feature>
<name>A0A3G4ZTN8_9VIRU</name>
<reference evidence="7" key="1">
    <citation type="submission" date="2018-10" db="EMBL/GenBank/DDBJ databases">
        <title>Hidden diversity of soil giant viruses.</title>
        <authorList>
            <person name="Schulz F."/>
            <person name="Alteio L."/>
            <person name="Goudeau D."/>
            <person name="Ryan E.M."/>
            <person name="Malmstrom R.R."/>
            <person name="Blanchard J."/>
            <person name="Woyke T."/>
        </authorList>
    </citation>
    <scope>NUCLEOTIDE SEQUENCE</scope>
    <source>
        <strain evidence="7">EDV1</strain>
    </source>
</reference>
<dbReference type="Gene3D" id="4.10.1000.10">
    <property type="entry name" value="Zinc finger, CCCH-type"/>
    <property type="match status" value="1"/>
</dbReference>
<keyword evidence="3 4" id="KW-0862">Zinc</keyword>
<feature type="region of interest" description="Disordered" evidence="5">
    <location>
        <begin position="271"/>
        <end position="307"/>
    </location>
</feature>
<dbReference type="GO" id="GO:0008270">
    <property type="term" value="F:zinc ion binding"/>
    <property type="evidence" value="ECO:0007669"/>
    <property type="project" value="UniProtKB-KW"/>
</dbReference>
<keyword evidence="2 4" id="KW-0863">Zinc-finger</keyword>
<organism evidence="7">
    <name type="scientific">Edafosvirus sp</name>
    <dbReference type="NCBI Taxonomy" id="2487765"/>
    <lineage>
        <taxon>Viruses</taxon>
        <taxon>Varidnaviria</taxon>
        <taxon>Bamfordvirae</taxon>
        <taxon>Nucleocytoviricota</taxon>
        <taxon>Megaviricetes</taxon>
        <taxon>Imitervirales</taxon>
        <taxon>Mimiviridae</taxon>
        <taxon>Klosneuvirinae</taxon>
    </lineage>
</organism>
<proteinExistence type="predicted"/>